<evidence type="ECO:0000256" key="7">
    <source>
        <dbReference type="ARBA" id="ARBA00023128"/>
    </source>
</evidence>
<comment type="subcellular location">
    <subcellularLocation>
        <location evidence="1 9">Mitochondrion inner membrane</location>
        <topology evidence="1 9">Multi-pass membrane protein</topology>
    </subcellularLocation>
</comment>
<dbReference type="Proteomes" id="UP000824120">
    <property type="component" value="Chromosome 10"/>
</dbReference>
<comment type="caution">
    <text evidence="10">The sequence shown here is derived from an EMBL/GenBank/DDBJ whole genome shotgun (WGS) entry which is preliminary data.</text>
</comment>
<evidence type="ECO:0000313" key="11">
    <source>
        <dbReference type="Proteomes" id="UP000824120"/>
    </source>
</evidence>
<dbReference type="OrthoDB" id="1697690at2759"/>
<evidence type="ECO:0000256" key="8">
    <source>
        <dbReference type="ARBA" id="ARBA00023136"/>
    </source>
</evidence>
<keyword evidence="5 9" id="KW-0999">Mitochondrion inner membrane</keyword>
<dbReference type="AlphaFoldDB" id="A0A9J5X3M4"/>
<sequence length="71" mass="8251">MGIILDSSTKLGSEMLCIYSMLCMRFAWMVRPRNHMLLACHAANESVQLYQLSRWLRYRNLQPKEEAAASD</sequence>
<name>A0A9J5X3M4_SOLCO</name>
<proteinExistence type="inferred from homology"/>
<evidence type="ECO:0000256" key="1">
    <source>
        <dbReference type="ARBA" id="ARBA00004448"/>
    </source>
</evidence>
<dbReference type="GO" id="GO:0005743">
    <property type="term" value="C:mitochondrial inner membrane"/>
    <property type="evidence" value="ECO:0007669"/>
    <property type="project" value="UniProtKB-SubCell"/>
</dbReference>
<reference evidence="10 11" key="1">
    <citation type="submission" date="2020-09" db="EMBL/GenBank/DDBJ databases">
        <title>De no assembly of potato wild relative species, Solanum commersonii.</title>
        <authorList>
            <person name="Cho K."/>
        </authorList>
    </citation>
    <scope>NUCLEOTIDE SEQUENCE [LARGE SCALE GENOMIC DNA]</scope>
    <source>
        <strain evidence="10">LZ3.2</strain>
        <tissue evidence="10">Leaf</tissue>
    </source>
</reference>
<evidence type="ECO:0000256" key="4">
    <source>
        <dbReference type="ARBA" id="ARBA00022692"/>
    </source>
</evidence>
<keyword evidence="7 9" id="KW-0496">Mitochondrion</keyword>
<accession>A0A9J5X3M4</accession>
<organism evidence="10 11">
    <name type="scientific">Solanum commersonii</name>
    <name type="common">Commerson's wild potato</name>
    <name type="synonym">Commerson's nightshade</name>
    <dbReference type="NCBI Taxonomy" id="4109"/>
    <lineage>
        <taxon>Eukaryota</taxon>
        <taxon>Viridiplantae</taxon>
        <taxon>Streptophyta</taxon>
        <taxon>Embryophyta</taxon>
        <taxon>Tracheophyta</taxon>
        <taxon>Spermatophyta</taxon>
        <taxon>Magnoliopsida</taxon>
        <taxon>eudicotyledons</taxon>
        <taxon>Gunneridae</taxon>
        <taxon>Pentapetalae</taxon>
        <taxon>asterids</taxon>
        <taxon>lamiids</taxon>
        <taxon>Solanales</taxon>
        <taxon>Solanaceae</taxon>
        <taxon>Solanoideae</taxon>
        <taxon>Solaneae</taxon>
        <taxon>Solanum</taxon>
    </lineage>
</organism>
<comment type="similarity">
    <text evidence="2 9">Belongs to the mitochondrial pyruvate carrier (MPC) (TC 2.A.105) family.</text>
</comment>
<dbReference type="PANTHER" id="PTHR14154">
    <property type="entry name" value="UPF0041 BRAIN PROTEIN 44-RELATED"/>
    <property type="match status" value="1"/>
</dbReference>
<keyword evidence="11" id="KW-1185">Reference proteome</keyword>
<dbReference type="Pfam" id="PF03650">
    <property type="entry name" value="MPC"/>
    <property type="match status" value="1"/>
</dbReference>
<evidence type="ECO:0000256" key="3">
    <source>
        <dbReference type="ARBA" id="ARBA00022448"/>
    </source>
</evidence>
<dbReference type="InterPro" id="IPR005336">
    <property type="entry name" value="MPC"/>
</dbReference>
<dbReference type="EMBL" id="JACXVP010000010">
    <property type="protein sequence ID" value="KAG5581664.1"/>
    <property type="molecule type" value="Genomic_DNA"/>
</dbReference>
<comment type="function">
    <text evidence="9">Mediates the uptake of pyruvate into mitochondria.</text>
</comment>
<keyword evidence="3 9" id="KW-0813">Transport</keyword>
<evidence type="ECO:0000256" key="9">
    <source>
        <dbReference type="RuleBase" id="RU363100"/>
    </source>
</evidence>
<gene>
    <name evidence="10" type="ORF">H5410_052291</name>
</gene>
<evidence type="ECO:0000313" key="10">
    <source>
        <dbReference type="EMBL" id="KAG5581664.1"/>
    </source>
</evidence>
<evidence type="ECO:0000256" key="2">
    <source>
        <dbReference type="ARBA" id="ARBA00006416"/>
    </source>
</evidence>
<keyword evidence="8" id="KW-0472">Membrane</keyword>
<protein>
    <recommendedName>
        <fullName evidence="9">Mitochondrial pyruvate carrier</fullName>
    </recommendedName>
</protein>
<evidence type="ECO:0000256" key="6">
    <source>
        <dbReference type="ARBA" id="ARBA00022989"/>
    </source>
</evidence>
<keyword evidence="4" id="KW-0812">Transmembrane</keyword>
<dbReference type="GO" id="GO:0006850">
    <property type="term" value="P:pyruvate import into mitochondria"/>
    <property type="evidence" value="ECO:0007669"/>
    <property type="project" value="InterPro"/>
</dbReference>
<evidence type="ECO:0000256" key="5">
    <source>
        <dbReference type="ARBA" id="ARBA00022792"/>
    </source>
</evidence>
<keyword evidence="6" id="KW-1133">Transmembrane helix</keyword>